<keyword evidence="1" id="KW-0472">Membrane</keyword>
<evidence type="ECO:0000256" key="1">
    <source>
        <dbReference type="SAM" id="Phobius"/>
    </source>
</evidence>
<keyword evidence="1" id="KW-0812">Transmembrane</keyword>
<sequence length="181" mass="18862">MRQHGRVHPAADDPRTPGALTGYQAGAWRWLGGGVIAAVLGVLLAVAAVAIAASSGRRLPGVGLVVVALVVGGAVAAIAGGGALVRLRRWRRALETTPWQTGTLRIAGPAVLAFEPAGYDETDPLAEPVRLRLISTSVWRTRAVQRLDGATIRAARVGDREWLLAADGVPTVYGARAAGRR</sequence>
<dbReference type="STRING" id="504800.SAMN04488085_104122"/>
<feature type="transmembrane region" description="Helical" evidence="1">
    <location>
        <begin position="59"/>
        <end position="85"/>
    </location>
</feature>
<keyword evidence="3" id="KW-1185">Reference proteome</keyword>
<organism evidence="2 3">
    <name type="scientific">Geodermatophilus ruber</name>
    <dbReference type="NCBI Taxonomy" id="504800"/>
    <lineage>
        <taxon>Bacteria</taxon>
        <taxon>Bacillati</taxon>
        <taxon>Actinomycetota</taxon>
        <taxon>Actinomycetes</taxon>
        <taxon>Geodermatophilales</taxon>
        <taxon>Geodermatophilaceae</taxon>
        <taxon>Geodermatophilus</taxon>
    </lineage>
</organism>
<dbReference type="Proteomes" id="UP000199152">
    <property type="component" value="Unassembled WGS sequence"/>
</dbReference>
<dbReference type="EMBL" id="FOSW01000004">
    <property type="protein sequence ID" value="SFK87150.1"/>
    <property type="molecule type" value="Genomic_DNA"/>
</dbReference>
<evidence type="ECO:0000313" key="2">
    <source>
        <dbReference type="EMBL" id="SFK87150.1"/>
    </source>
</evidence>
<name>A0A1I4D2U1_9ACTN</name>
<gene>
    <name evidence="2" type="ORF">SAMN04488085_104122</name>
</gene>
<accession>A0A1I4D2U1</accession>
<proteinExistence type="predicted"/>
<evidence type="ECO:0000313" key="3">
    <source>
        <dbReference type="Proteomes" id="UP000199152"/>
    </source>
</evidence>
<dbReference type="InParanoid" id="A0A1I4D2U1"/>
<keyword evidence="1" id="KW-1133">Transmembrane helix</keyword>
<feature type="transmembrane region" description="Helical" evidence="1">
    <location>
        <begin position="30"/>
        <end position="53"/>
    </location>
</feature>
<dbReference type="AlphaFoldDB" id="A0A1I4D2U1"/>
<reference evidence="2 3" key="1">
    <citation type="submission" date="2016-10" db="EMBL/GenBank/DDBJ databases">
        <authorList>
            <person name="de Groot N.N."/>
        </authorList>
    </citation>
    <scope>NUCLEOTIDE SEQUENCE [LARGE SCALE GENOMIC DNA]</scope>
    <source>
        <strain evidence="2 3">DSM 45317</strain>
    </source>
</reference>
<protein>
    <submittedName>
        <fullName evidence="2">Uncharacterized protein</fullName>
    </submittedName>
</protein>